<evidence type="ECO:0000256" key="2">
    <source>
        <dbReference type="ARBA" id="ARBA00022982"/>
    </source>
</evidence>
<gene>
    <name evidence="4" type="ordered locus">Huta_2110</name>
</gene>
<evidence type="ECO:0000313" key="4">
    <source>
        <dbReference type="EMBL" id="ACV12277.1"/>
    </source>
</evidence>
<evidence type="ECO:0000256" key="1">
    <source>
        <dbReference type="ARBA" id="ARBA00007787"/>
    </source>
</evidence>
<dbReference type="Pfam" id="PF13192">
    <property type="entry name" value="Thioredoxin_3"/>
    <property type="match status" value="1"/>
</dbReference>
<dbReference type="PROSITE" id="PS51354">
    <property type="entry name" value="GLUTAREDOXIN_2"/>
    <property type="match status" value="1"/>
</dbReference>
<proteinExistence type="inferred from homology"/>
<dbReference type="InterPro" id="IPR011903">
    <property type="entry name" value="TON_0319-like"/>
</dbReference>
<feature type="domain" description="Thioredoxin" evidence="3">
    <location>
        <begin position="94"/>
        <end position="213"/>
    </location>
</feature>
<dbReference type="PANTHER" id="PTHR37170:SF1">
    <property type="entry name" value="GLUTAREDOXIN-LIKE PROTEIN"/>
    <property type="match status" value="1"/>
</dbReference>
<accession>C7NU32</accession>
<dbReference type="SUPFAM" id="SSF52833">
    <property type="entry name" value="Thioredoxin-like"/>
    <property type="match status" value="2"/>
</dbReference>
<dbReference type="Gene3D" id="3.40.30.80">
    <property type="match status" value="1"/>
</dbReference>
<dbReference type="KEGG" id="hut:Huta_2110"/>
<protein>
    <submittedName>
        <fullName evidence="4">Glutaredoxin-like domain protein</fullName>
    </submittedName>
</protein>
<dbReference type="Proteomes" id="UP000002071">
    <property type="component" value="Chromosome"/>
</dbReference>
<dbReference type="PANTHER" id="PTHR37170">
    <property type="entry name" value="GLUTAREDOXIN-RELATED"/>
    <property type="match status" value="1"/>
</dbReference>
<dbReference type="STRING" id="519442.Huta_2110"/>
<keyword evidence="5" id="KW-1185">Reference proteome</keyword>
<dbReference type="InterPro" id="IPR013766">
    <property type="entry name" value="Thioredoxin_domain"/>
</dbReference>
<dbReference type="eggNOG" id="arCOG01218">
    <property type="taxonomic scope" value="Archaea"/>
</dbReference>
<organism evidence="4 5">
    <name type="scientific">Halorhabdus utahensis (strain DSM 12940 / JCM 11049 / AX-2)</name>
    <dbReference type="NCBI Taxonomy" id="519442"/>
    <lineage>
        <taxon>Archaea</taxon>
        <taxon>Methanobacteriati</taxon>
        <taxon>Methanobacteriota</taxon>
        <taxon>Stenosarchaea group</taxon>
        <taxon>Halobacteria</taxon>
        <taxon>Halobacteriales</taxon>
        <taxon>Haloarculaceae</taxon>
        <taxon>Halorhabdus</taxon>
    </lineage>
</organism>
<evidence type="ECO:0000259" key="3">
    <source>
        <dbReference type="PROSITE" id="PS51352"/>
    </source>
</evidence>
<keyword evidence="2" id="KW-0249">Electron transport</keyword>
<dbReference type="PROSITE" id="PS51352">
    <property type="entry name" value="THIOREDOXIN_2"/>
    <property type="match status" value="1"/>
</dbReference>
<reference evidence="4 5" key="1">
    <citation type="journal article" date="2009" name="Stand. Genomic Sci.">
        <title>Complete genome sequence of Halorhabdus utahensis type strain (AX-2).</title>
        <authorList>
            <person name="Anderson I."/>
            <person name="Tindall B.J."/>
            <person name="Pomrenke H."/>
            <person name="Goker M."/>
            <person name="Lapidus A."/>
            <person name="Nolan M."/>
            <person name="Copeland A."/>
            <person name="Glavina Del Rio T."/>
            <person name="Chen F."/>
            <person name="Tice H."/>
            <person name="Cheng J.F."/>
            <person name="Lucas S."/>
            <person name="Chertkov O."/>
            <person name="Bruce D."/>
            <person name="Brettin T."/>
            <person name="Detter J.C."/>
            <person name="Han C."/>
            <person name="Goodwin L."/>
            <person name="Land M."/>
            <person name="Hauser L."/>
            <person name="Chang Y.J."/>
            <person name="Jeffries C.D."/>
            <person name="Pitluck S."/>
            <person name="Pati A."/>
            <person name="Mavromatis K."/>
            <person name="Ivanova N."/>
            <person name="Ovchinnikova G."/>
            <person name="Chen A."/>
            <person name="Palaniappan K."/>
            <person name="Chain P."/>
            <person name="Rohde M."/>
            <person name="Bristow J."/>
            <person name="Eisen J.A."/>
            <person name="Markowitz V."/>
            <person name="Hugenholtz P."/>
            <person name="Kyrpides N.C."/>
            <person name="Klenk H.P."/>
        </authorList>
    </citation>
    <scope>NUCLEOTIDE SEQUENCE [LARGE SCALE GENOMIC DNA]</scope>
    <source>
        <strain evidence="5">DSM 12940 / JCM 11049 / AX-2</strain>
    </source>
</reference>
<dbReference type="NCBIfam" id="TIGR02187">
    <property type="entry name" value="PDO_seleno_TRX"/>
    <property type="match status" value="1"/>
</dbReference>
<dbReference type="RefSeq" id="WP_015789848.1">
    <property type="nucleotide sequence ID" value="NC_013158.1"/>
</dbReference>
<sequence length="213" mass="23277">MSILDDDDRAEVSELLEDMDEPIDIHVFTQDDCEYCEETVALVEDVANLSDAVEMGVHDMDDPLASDLGADRYEGGPVTVITREDIDGVRYFGIPSGQEFSSFLQDMITVSTGEPDIDESVLEEIAEIDDPVEITVFVTPTCPHCPKAVQTAHNFAVANENITANSVESQEFMELSQEFGVRGVPQINVNGTDGEFTGALPPQQFLQEVKGAL</sequence>
<dbReference type="AlphaFoldDB" id="C7NU32"/>
<dbReference type="CDD" id="cd02973">
    <property type="entry name" value="TRX_GRX_like"/>
    <property type="match status" value="1"/>
</dbReference>
<dbReference type="HOGENOM" id="CLU_082677_0_0_2"/>
<name>C7NU32_HALUD</name>
<dbReference type="InterPro" id="IPR036249">
    <property type="entry name" value="Thioredoxin-like_sf"/>
</dbReference>
<evidence type="ECO:0000313" key="5">
    <source>
        <dbReference type="Proteomes" id="UP000002071"/>
    </source>
</evidence>
<dbReference type="GeneID" id="8384404"/>
<comment type="similarity">
    <text evidence="1">Belongs to the glutaredoxin family.</text>
</comment>
<keyword evidence="2" id="KW-0813">Transport</keyword>
<dbReference type="InterPro" id="IPR012336">
    <property type="entry name" value="Thioredoxin-like_fold"/>
</dbReference>
<dbReference type="OrthoDB" id="35385at2157"/>
<dbReference type="EMBL" id="CP001687">
    <property type="protein sequence ID" value="ACV12277.1"/>
    <property type="molecule type" value="Genomic_DNA"/>
</dbReference>